<feature type="signal peptide" evidence="1">
    <location>
        <begin position="1"/>
        <end position="20"/>
    </location>
</feature>
<evidence type="ECO:0000256" key="1">
    <source>
        <dbReference type="SAM" id="SignalP"/>
    </source>
</evidence>
<dbReference type="RefSeq" id="WP_203789476.1">
    <property type="nucleotide sequence ID" value="NZ_BOMV01000097.1"/>
</dbReference>
<dbReference type="PANTHER" id="PTHR38847:SF1">
    <property type="entry name" value="PSEUDOURIDINE SYNTHASE RSUA_RLUA-LIKE DOMAIN-CONTAINING PROTEIN"/>
    <property type="match status" value="1"/>
</dbReference>
<proteinExistence type="predicted"/>
<organism evidence="2 3">
    <name type="scientific">Paractinoplanes rishiriensis</name>
    <dbReference type="NCBI Taxonomy" id="1050105"/>
    <lineage>
        <taxon>Bacteria</taxon>
        <taxon>Bacillati</taxon>
        <taxon>Actinomycetota</taxon>
        <taxon>Actinomycetes</taxon>
        <taxon>Micromonosporales</taxon>
        <taxon>Micromonosporaceae</taxon>
        <taxon>Paractinoplanes</taxon>
    </lineage>
</organism>
<dbReference type="EMBL" id="BOMV01000097">
    <property type="protein sequence ID" value="GIF01060.1"/>
    <property type="molecule type" value="Genomic_DNA"/>
</dbReference>
<dbReference type="Proteomes" id="UP000636960">
    <property type="component" value="Unassembled WGS sequence"/>
</dbReference>
<dbReference type="Pfam" id="PF14273">
    <property type="entry name" value="DUF4360"/>
    <property type="match status" value="1"/>
</dbReference>
<evidence type="ECO:0000313" key="2">
    <source>
        <dbReference type="EMBL" id="GIF01060.1"/>
    </source>
</evidence>
<comment type="caution">
    <text evidence="2">The sequence shown here is derived from an EMBL/GenBank/DDBJ whole genome shotgun (WGS) entry which is preliminary data.</text>
</comment>
<dbReference type="InterPro" id="IPR025649">
    <property type="entry name" value="DUF4360"/>
</dbReference>
<accession>A0A919K9D7</accession>
<evidence type="ECO:0008006" key="4">
    <source>
        <dbReference type="Google" id="ProtNLM"/>
    </source>
</evidence>
<sequence length="198" mass="20070">MLACLAAAAATCAAALVAPAAAPGITVLNVTGSGCRPNTTAVALSPDRTAVTITYSAYTAPAGGTATTVSRNCRINMKIDPVSGYAPTITSVDYRGFAEVAAGSAGRLAASYRFHGAGWAESAAMRLTGPFSDNWLHTDVAGEGLVTGRCTGAHVLDVDSTLTLTSTAAGAATDVITMDSTDAVVPNTFHLSWRPCTR</sequence>
<dbReference type="PANTHER" id="PTHR38847">
    <property type="match status" value="1"/>
</dbReference>
<name>A0A919K9D7_9ACTN</name>
<keyword evidence="3" id="KW-1185">Reference proteome</keyword>
<evidence type="ECO:0000313" key="3">
    <source>
        <dbReference type="Proteomes" id="UP000636960"/>
    </source>
</evidence>
<protein>
    <recommendedName>
        <fullName evidence="4">DUF4360 domain-containing protein</fullName>
    </recommendedName>
</protein>
<reference evidence="2" key="1">
    <citation type="submission" date="2021-01" db="EMBL/GenBank/DDBJ databases">
        <title>Whole genome shotgun sequence of Actinoplanes rishiriensis NBRC 108556.</title>
        <authorList>
            <person name="Komaki H."/>
            <person name="Tamura T."/>
        </authorList>
    </citation>
    <scope>NUCLEOTIDE SEQUENCE</scope>
    <source>
        <strain evidence="2">NBRC 108556</strain>
    </source>
</reference>
<keyword evidence="1" id="KW-0732">Signal</keyword>
<gene>
    <name evidence="2" type="ORF">Ari01nite_85240</name>
</gene>
<feature type="chain" id="PRO_5037529523" description="DUF4360 domain-containing protein" evidence="1">
    <location>
        <begin position="21"/>
        <end position="198"/>
    </location>
</feature>
<dbReference type="AlphaFoldDB" id="A0A919K9D7"/>